<dbReference type="AlphaFoldDB" id="A0A2M9A329"/>
<sequence>MKRILPLFLILSLGVAYAAETVDGVRRQIKTVNEETSREKKLHADEKKRHEDFIKSGRDKVVSLNNQKKSLRSEIETMKAELARLNEARNKSAGVAHWYEARKQKYAQELAKVAEDLVPYFEADFPYRATETAESFKQMASELRKGVVAPDDALGRILEVFMDRIRMGYTTESWDGYLTDAETGKQMQGKYFRYGAVAAIFESADQTEYYWLDHVNGAYKWKKLPSSLEVRAQVKDALRVAEGKAAPHIVRIPVPTGDAVKSVSAEKSAAEKTAPVKKEVKK</sequence>
<dbReference type="Pfam" id="PF11932">
    <property type="entry name" value="DUF3450"/>
    <property type="match status" value="1"/>
</dbReference>
<keyword evidence="3" id="KW-0732">Signal</keyword>
<evidence type="ECO:0000256" key="3">
    <source>
        <dbReference type="SAM" id="SignalP"/>
    </source>
</evidence>
<gene>
    <name evidence="4" type="ORF">BGX16_0043</name>
</gene>
<dbReference type="InterPro" id="IPR016866">
    <property type="entry name" value="UCP028069"/>
</dbReference>
<keyword evidence="5" id="KW-1185">Reference proteome</keyword>
<organism evidence="4 5">
    <name type="scientific">Hallerella succinigenes</name>
    <dbReference type="NCBI Taxonomy" id="1896222"/>
    <lineage>
        <taxon>Bacteria</taxon>
        <taxon>Pseudomonadati</taxon>
        <taxon>Fibrobacterota</taxon>
        <taxon>Fibrobacteria</taxon>
        <taxon>Fibrobacterales</taxon>
        <taxon>Fibrobacteraceae</taxon>
        <taxon>Hallerella</taxon>
    </lineage>
</organism>
<evidence type="ECO:0000313" key="5">
    <source>
        <dbReference type="Proteomes" id="UP000231134"/>
    </source>
</evidence>
<comment type="caution">
    <text evidence="4">The sequence shown here is derived from an EMBL/GenBank/DDBJ whole genome shotgun (WGS) entry which is preliminary data.</text>
</comment>
<keyword evidence="1" id="KW-0175">Coiled coil</keyword>
<dbReference type="EMBL" id="PGEX01000001">
    <property type="protein sequence ID" value="PJJ40135.1"/>
    <property type="molecule type" value="Genomic_DNA"/>
</dbReference>
<evidence type="ECO:0000256" key="1">
    <source>
        <dbReference type="SAM" id="Coils"/>
    </source>
</evidence>
<accession>A0A2M9A329</accession>
<reference evidence="4 5" key="1">
    <citation type="submission" date="2017-11" db="EMBL/GenBank/DDBJ databases">
        <title>Animal gut microbial communities from fecal samples from Wisconsin, USA.</title>
        <authorList>
            <person name="Neumann A."/>
        </authorList>
    </citation>
    <scope>NUCLEOTIDE SEQUENCE [LARGE SCALE GENOMIC DNA]</scope>
    <source>
        <strain evidence="4 5">UWS3</strain>
    </source>
</reference>
<evidence type="ECO:0000313" key="4">
    <source>
        <dbReference type="EMBL" id="PJJ40135.1"/>
    </source>
</evidence>
<name>A0A2M9A329_9BACT</name>
<feature type="region of interest" description="Disordered" evidence="2">
    <location>
        <begin position="263"/>
        <end position="282"/>
    </location>
</feature>
<feature type="signal peptide" evidence="3">
    <location>
        <begin position="1"/>
        <end position="18"/>
    </location>
</feature>
<feature type="coiled-coil region" evidence="1">
    <location>
        <begin position="54"/>
        <end position="91"/>
    </location>
</feature>
<proteinExistence type="predicted"/>
<feature type="chain" id="PRO_5014773581" evidence="3">
    <location>
        <begin position="19"/>
        <end position="282"/>
    </location>
</feature>
<dbReference type="RefSeq" id="WP_241899373.1">
    <property type="nucleotide sequence ID" value="NZ_JAXFBG010000034.1"/>
</dbReference>
<dbReference type="Proteomes" id="UP000231134">
    <property type="component" value="Unassembled WGS sequence"/>
</dbReference>
<evidence type="ECO:0000256" key="2">
    <source>
        <dbReference type="SAM" id="MobiDB-lite"/>
    </source>
</evidence>
<protein>
    <submittedName>
        <fullName evidence="4">Uncharacterized protein DUF3450</fullName>
    </submittedName>
</protein>
<feature type="compositionally biased region" description="Basic and acidic residues" evidence="2">
    <location>
        <begin position="268"/>
        <end position="282"/>
    </location>
</feature>